<keyword evidence="4" id="KW-0597">Phosphoprotein</keyword>
<feature type="modified residue" description="4-aspartylphosphate" evidence="4">
    <location>
        <position position="52"/>
    </location>
</feature>
<feature type="DNA-binding region" description="OmpR/PhoB-type" evidence="5">
    <location>
        <begin position="121"/>
        <end position="221"/>
    </location>
</feature>
<dbReference type="InterPro" id="IPR011006">
    <property type="entry name" value="CheY-like_superfamily"/>
</dbReference>
<dbReference type="OrthoDB" id="5292887at2"/>
<dbReference type="GO" id="GO:0006355">
    <property type="term" value="P:regulation of DNA-templated transcription"/>
    <property type="evidence" value="ECO:0007669"/>
    <property type="project" value="InterPro"/>
</dbReference>
<dbReference type="InterPro" id="IPR036388">
    <property type="entry name" value="WH-like_DNA-bd_sf"/>
</dbReference>
<accession>A0A4V2PK05</accession>
<dbReference type="Gene3D" id="1.10.10.10">
    <property type="entry name" value="Winged helix-like DNA-binding domain superfamily/Winged helix DNA-binding domain"/>
    <property type="match status" value="1"/>
</dbReference>
<dbReference type="Proteomes" id="UP000295030">
    <property type="component" value="Unassembled WGS sequence"/>
</dbReference>
<keyword evidence="1" id="KW-0805">Transcription regulation</keyword>
<evidence type="ECO:0000256" key="3">
    <source>
        <dbReference type="ARBA" id="ARBA00023163"/>
    </source>
</evidence>
<dbReference type="SMART" id="SM00448">
    <property type="entry name" value="REC"/>
    <property type="match status" value="1"/>
</dbReference>
<organism evidence="8 9">
    <name type="scientific">Ancylobacter aquaticus</name>
    <dbReference type="NCBI Taxonomy" id="100"/>
    <lineage>
        <taxon>Bacteria</taxon>
        <taxon>Pseudomonadati</taxon>
        <taxon>Pseudomonadota</taxon>
        <taxon>Alphaproteobacteria</taxon>
        <taxon>Hyphomicrobiales</taxon>
        <taxon>Xanthobacteraceae</taxon>
        <taxon>Ancylobacter</taxon>
    </lineage>
</organism>
<dbReference type="InterPro" id="IPR001867">
    <property type="entry name" value="OmpR/PhoB-type_DNA-bd"/>
</dbReference>
<protein>
    <submittedName>
        <fullName evidence="8">DNA-binding response OmpR family regulator</fullName>
    </submittedName>
</protein>
<dbReference type="PROSITE" id="PS51755">
    <property type="entry name" value="OMPR_PHOB"/>
    <property type="match status" value="1"/>
</dbReference>
<dbReference type="CDD" id="cd17574">
    <property type="entry name" value="REC_OmpR"/>
    <property type="match status" value="1"/>
</dbReference>
<feature type="domain" description="Response regulatory" evidence="6">
    <location>
        <begin position="3"/>
        <end position="117"/>
    </location>
</feature>
<dbReference type="GO" id="GO:0032993">
    <property type="term" value="C:protein-DNA complex"/>
    <property type="evidence" value="ECO:0007669"/>
    <property type="project" value="TreeGrafter"/>
</dbReference>
<name>A0A4V2PK05_ANCAQ</name>
<dbReference type="SUPFAM" id="SSF46894">
    <property type="entry name" value="C-terminal effector domain of the bipartite response regulators"/>
    <property type="match status" value="1"/>
</dbReference>
<sequence>MLSIAVVEDNDDLRAAIVNALGGEGHHVVGFDCAEAMAEQGQALRIDLVVVDLNLPGEDGVSLTRRLRTTNPEIGIIMMTARTRTDDKRIGYESGADIYLAKPVSLDELSAAILALSRRLRPVLSTPAALMLDTVRLTLGGPRGATALSAPEAALIAAFARAQDHRLETWQIIAVLEQADRAPNRNALNVTISRLSAKLRQSGTAPHPIRAIRNWGYQLCEPIVLT</sequence>
<dbReference type="GO" id="GO:0000156">
    <property type="term" value="F:phosphorelay response regulator activity"/>
    <property type="evidence" value="ECO:0007669"/>
    <property type="project" value="TreeGrafter"/>
</dbReference>
<dbReference type="RefSeq" id="WP_131833951.1">
    <property type="nucleotide sequence ID" value="NZ_SMFY01000001.1"/>
</dbReference>
<keyword evidence="3" id="KW-0804">Transcription</keyword>
<evidence type="ECO:0000256" key="1">
    <source>
        <dbReference type="ARBA" id="ARBA00023015"/>
    </source>
</evidence>
<keyword evidence="2 5" id="KW-0238">DNA-binding</keyword>
<comment type="caution">
    <text evidence="8">The sequence shown here is derived from an EMBL/GenBank/DDBJ whole genome shotgun (WGS) entry which is preliminary data.</text>
</comment>
<evidence type="ECO:0000313" key="8">
    <source>
        <dbReference type="EMBL" id="TCK30646.1"/>
    </source>
</evidence>
<evidence type="ECO:0000259" key="7">
    <source>
        <dbReference type="PROSITE" id="PS51755"/>
    </source>
</evidence>
<evidence type="ECO:0000313" key="9">
    <source>
        <dbReference type="Proteomes" id="UP000295030"/>
    </source>
</evidence>
<dbReference type="AlphaFoldDB" id="A0A4V2PK05"/>
<dbReference type="Gene3D" id="3.40.50.2300">
    <property type="match status" value="1"/>
</dbReference>
<evidence type="ECO:0000256" key="2">
    <source>
        <dbReference type="ARBA" id="ARBA00023125"/>
    </source>
</evidence>
<dbReference type="InterPro" id="IPR039420">
    <property type="entry name" value="WalR-like"/>
</dbReference>
<dbReference type="EMBL" id="SMFY01000001">
    <property type="protein sequence ID" value="TCK30646.1"/>
    <property type="molecule type" value="Genomic_DNA"/>
</dbReference>
<evidence type="ECO:0000256" key="5">
    <source>
        <dbReference type="PROSITE-ProRule" id="PRU01091"/>
    </source>
</evidence>
<dbReference type="SUPFAM" id="SSF52172">
    <property type="entry name" value="CheY-like"/>
    <property type="match status" value="1"/>
</dbReference>
<dbReference type="GO" id="GO:0005829">
    <property type="term" value="C:cytosol"/>
    <property type="evidence" value="ECO:0007669"/>
    <property type="project" value="TreeGrafter"/>
</dbReference>
<proteinExistence type="predicted"/>
<dbReference type="PANTHER" id="PTHR48111:SF67">
    <property type="entry name" value="TRANSCRIPTIONAL REGULATORY PROTEIN TCTD"/>
    <property type="match status" value="1"/>
</dbReference>
<feature type="domain" description="OmpR/PhoB-type" evidence="7">
    <location>
        <begin position="121"/>
        <end position="221"/>
    </location>
</feature>
<dbReference type="PROSITE" id="PS50110">
    <property type="entry name" value="RESPONSE_REGULATORY"/>
    <property type="match status" value="1"/>
</dbReference>
<reference evidence="8 9" key="1">
    <citation type="submission" date="2019-03" db="EMBL/GenBank/DDBJ databases">
        <title>Genomic Encyclopedia of Type Strains, Phase IV (KMG-IV): sequencing the most valuable type-strain genomes for metagenomic binning, comparative biology and taxonomic classification.</title>
        <authorList>
            <person name="Goeker M."/>
        </authorList>
    </citation>
    <scope>NUCLEOTIDE SEQUENCE [LARGE SCALE GENOMIC DNA]</scope>
    <source>
        <strain evidence="8 9">DSM 101</strain>
    </source>
</reference>
<dbReference type="PANTHER" id="PTHR48111">
    <property type="entry name" value="REGULATOR OF RPOS"/>
    <property type="match status" value="1"/>
</dbReference>
<dbReference type="InterPro" id="IPR001789">
    <property type="entry name" value="Sig_transdc_resp-reg_receiver"/>
</dbReference>
<evidence type="ECO:0000256" key="4">
    <source>
        <dbReference type="PROSITE-ProRule" id="PRU00169"/>
    </source>
</evidence>
<evidence type="ECO:0000259" key="6">
    <source>
        <dbReference type="PROSITE" id="PS50110"/>
    </source>
</evidence>
<dbReference type="SMART" id="SM00862">
    <property type="entry name" value="Trans_reg_C"/>
    <property type="match status" value="1"/>
</dbReference>
<dbReference type="InterPro" id="IPR016032">
    <property type="entry name" value="Sig_transdc_resp-reg_C-effctor"/>
</dbReference>
<dbReference type="Pfam" id="PF00072">
    <property type="entry name" value="Response_reg"/>
    <property type="match status" value="1"/>
</dbReference>
<dbReference type="Pfam" id="PF00486">
    <property type="entry name" value="Trans_reg_C"/>
    <property type="match status" value="1"/>
</dbReference>
<gene>
    <name evidence="8" type="ORF">EV667_0743</name>
</gene>
<dbReference type="GO" id="GO:0000976">
    <property type="term" value="F:transcription cis-regulatory region binding"/>
    <property type="evidence" value="ECO:0007669"/>
    <property type="project" value="TreeGrafter"/>
</dbReference>
<keyword evidence="9" id="KW-1185">Reference proteome</keyword>